<evidence type="ECO:0000259" key="3">
    <source>
        <dbReference type="Pfam" id="PF01855"/>
    </source>
</evidence>
<evidence type="ECO:0000256" key="1">
    <source>
        <dbReference type="ARBA" id="ARBA00023002"/>
    </source>
</evidence>
<dbReference type="eggNOG" id="COG1014">
    <property type="taxonomic scope" value="Bacteria"/>
</dbReference>
<keyword evidence="5" id="KW-0614">Plasmid</keyword>
<proteinExistence type="predicted"/>
<dbReference type="InterPro" id="IPR050722">
    <property type="entry name" value="Pyruvate:ferred/Flavod_OxRd"/>
</dbReference>
<organism evidence="5 6">
    <name type="scientific">Trichlorobacter lovleyi (strain ATCC BAA-1151 / DSM 17278 / SZ)</name>
    <name type="common">Geobacter lovleyi</name>
    <dbReference type="NCBI Taxonomy" id="398767"/>
    <lineage>
        <taxon>Bacteria</taxon>
        <taxon>Pseudomonadati</taxon>
        <taxon>Thermodesulfobacteriota</taxon>
        <taxon>Desulfuromonadia</taxon>
        <taxon>Geobacterales</taxon>
        <taxon>Geobacteraceae</taxon>
        <taxon>Trichlorobacter</taxon>
    </lineage>
</organism>
<dbReference type="Gene3D" id="3.40.50.920">
    <property type="match status" value="1"/>
</dbReference>
<evidence type="ECO:0000313" key="6">
    <source>
        <dbReference type="Proteomes" id="UP000002420"/>
    </source>
</evidence>
<dbReference type="Pfam" id="PF01855">
    <property type="entry name" value="POR_N"/>
    <property type="match status" value="1"/>
</dbReference>
<dbReference type="NCBIfam" id="TIGR03710">
    <property type="entry name" value="OAFO_sf"/>
    <property type="match status" value="1"/>
</dbReference>
<dbReference type="InterPro" id="IPR029061">
    <property type="entry name" value="THDP-binding"/>
</dbReference>
<protein>
    <submittedName>
        <fullName evidence="5">Pyruvate flavodoxin/ferredoxin oxidoreductase domain protein</fullName>
    </submittedName>
</protein>
<dbReference type="PANTHER" id="PTHR32154">
    <property type="entry name" value="PYRUVATE-FLAVODOXIN OXIDOREDUCTASE-RELATED"/>
    <property type="match status" value="1"/>
</dbReference>
<dbReference type="RefSeq" id="WP_012471735.1">
    <property type="nucleotide sequence ID" value="NC_010815.1"/>
</dbReference>
<dbReference type="InterPro" id="IPR002880">
    <property type="entry name" value="Pyrv_Fd/Flavodoxin_OxRdtase_N"/>
</dbReference>
<dbReference type="SUPFAM" id="SSF52518">
    <property type="entry name" value="Thiamin diphosphate-binding fold (THDP-binding)"/>
    <property type="match status" value="1"/>
</dbReference>
<dbReference type="GO" id="GO:0006979">
    <property type="term" value="P:response to oxidative stress"/>
    <property type="evidence" value="ECO:0007669"/>
    <property type="project" value="TreeGrafter"/>
</dbReference>
<dbReference type="InterPro" id="IPR033412">
    <property type="entry name" value="PFOR_II"/>
</dbReference>
<dbReference type="InterPro" id="IPR019752">
    <property type="entry name" value="Pyrv/ketoisovalerate_OxRed_cat"/>
</dbReference>
<dbReference type="KEGG" id="glo:Glov_3720"/>
<dbReference type="SUPFAM" id="SSF53323">
    <property type="entry name" value="Pyruvate-ferredoxin oxidoreductase, PFOR, domain III"/>
    <property type="match status" value="1"/>
</dbReference>
<evidence type="ECO:0000259" key="4">
    <source>
        <dbReference type="Pfam" id="PF17147"/>
    </source>
</evidence>
<dbReference type="Gene3D" id="3.40.920.10">
    <property type="entry name" value="Pyruvate-ferredoxin oxidoreductase, PFOR, domain III"/>
    <property type="match status" value="1"/>
</dbReference>
<dbReference type="InterPro" id="IPR009014">
    <property type="entry name" value="Transketo_C/PFOR_II"/>
</dbReference>
<dbReference type="FunFam" id="3.40.50.970:FF:000022">
    <property type="entry name" value="2-oxoglutarate ferredoxin oxidoreductase alpha subunit"/>
    <property type="match status" value="1"/>
</dbReference>
<feature type="domain" description="Pyruvate:ferredoxin oxidoreductase core" evidence="4">
    <location>
        <begin position="519"/>
        <end position="609"/>
    </location>
</feature>
<dbReference type="EMBL" id="CP001090">
    <property type="protein sequence ID" value="ACD97418.1"/>
    <property type="molecule type" value="Genomic_DNA"/>
</dbReference>
<dbReference type="GO" id="GO:0016903">
    <property type="term" value="F:oxidoreductase activity, acting on the aldehyde or oxo group of donors"/>
    <property type="evidence" value="ECO:0007669"/>
    <property type="project" value="InterPro"/>
</dbReference>
<feature type="domain" description="Pyruvate flavodoxin/ferredoxin oxidoreductase pyrimidine binding" evidence="3">
    <location>
        <begin position="259"/>
        <end position="471"/>
    </location>
</feature>
<dbReference type="HOGENOM" id="CLU_017038_1_0_7"/>
<evidence type="ECO:0000259" key="2">
    <source>
        <dbReference type="Pfam" id="PF01558"/>
    </source>
</evidence>
<accession>B3EBY6</accession>
<dbReference type="Pfam" id="PF01558">
    <property type="entry name" value="POR"/>
    <property type="match status" value="1"/>
</dbReference>
<dbReference type="Gene3D" id="3.40.50.970">
    <property type="match status" value="1"/>
</dbReference>
<name>B3EBY6_TRIL1</name>
<evidence type="ECO:0000313" key="5">
    <source>
        <dbReference type="EMBL" id="ACD97418.1"/>
    </source>
</evidence>
<geneLocation type="plasmid" evidence="5 6">
    <name>pGLOV01</name>
</geneLocation>
<dbReference type="SUPFAM" id="SSF52922">
    <property type="entry name" value="TK C-terminal domain-like"/>
    <property type="match status" value="1"/>
</dbReference>
<feature type="domain" description="Pyruvate/ketoisovalerate oxidoreductase catalytic" evidence="2">
    <location>
        <begin position="26"/>
        <end position="214"/>
    </location>
</feature>
<gene>
    <name evidence="5" type="ordered locus">Glov_3720</name>
</gene>
<dbReference type="InterPro" id="IPR022367">
    <property type="entry name" value="2-oxoacid/accept_OxRdtase_asu"/>
</dbReference>
<keyword evidence="5" id="KW-0670">Pyruvate</keyword>
<dbReference type="AlphaFoldDB" id="B3EBY6"/>
<dbReference type="Pfam" id="PF17147">
    <property type="entry name" value="PFOR_II"/>
    <property type="match status" value="1"/>
</dbReference>
<reference evidence="5 6" key="1">
    <citation type="submission" date="2008-05" db="EMBL/GenBank/DDBJ databases">
        <title>Complete sequence of plasmid of Geobacter lovleyi SZ.</title>
        <authorList>
            <consortium name="US DOE Joint Genome Institute"/>
            <person name="Lucas S."/>
            <person name="Copeland A."/>
            <person name="Lapidus A."/>
            <person name="Glavina del Rio T."/>
            <person name="Dalin E."/>
            <person name="Tice H."/>
            <person name="Bruce D."/>
            <person name="Goodwin L."/>
            <person name="Pitluck S."/>
            <person name="Chertkov O."/>
            <person name="Meincke L."/>
            <person name="Brettin T."/>
            <person name="Detter J.C."/>
            <person name="Han C."/>
            <person name="Tapia R."/>
            <person name="Kuske C.R."/>
            <person name="Schmutz J."/>
            <person name="Larimer F."/>
            <person name="Land M."/>
            <person name="Hauser L."/>
            <person name="Kyrpides N."/>
            <person name="Mikhailova N."/>
            <person name="Sung Y."/>
            <person name="Fletcher K.E."/>
            <person name="Ritalahti K.M."/>
            <person name="Loeffler F.E."/>
            <person name="Richardson P."/>
        </authorList>
    </citation>
    <scope>NUCLEOTIDE SEQUENCE [LARGE SCALE GENOMIC DNA]</scope>
    <source>
        <strain evidence="6">ATCC BAA-1151 / DSM 17278 / SZ</strain>
        <plasmid evidence="6">Plasmid pGLOV01</plasmid>
    </source>
</reference>
<dbReference type="CDD" id="cd07034">
    <property type="entry name" value="TPP_PYR_PFOR_IOR-alpha_like"/>
    <property type="match status" value="1"/>
</dbReference>
<dbReference type="Proteomes" id="UP000002420">
    <property type="component" value="Plasmid pGLOV01"/>
</dbReference>
<keyword evidence="6" id="KW-1185">Reference proteome</keyword>
<dbReference type="PANTHER" id="PTHR32154:SF20">
    <property type="entry name" value="2-OXOGLUTARATE OXIDOREDUCTASE SUBUNIT KORA"/>
    <property type="match status" value="1"/>
</dbReference>
<sequence>MTSEERETMSQTELSRVVIKFTGDSGDGMQLTGNQYTLASAAFGNDVATLPDYPSEIRAPAGTISGVSGFQMQFGDGKVNSPGDFPDVLVAMNPAALKVNGKFVKPGGIILTDIDAYTESNLTKAGYTEDPFAAPELDGKKVLKVPMTSQVVAALEAFDAPRKAKEKCKNFFTLGVLFWMYDLAPEHNIAWMKEKWKSKPQLVEMNETAIKAGMIYAENSTGMAQHRYRIKPAELPAGTYRNLTGNDATAIALVTASKLAGVDMFLGTYPITPATDILHEYAKYKQFGVKSHQAEDEIAGICSAIGAAHAGVLAATTTSGPGMALNAEAMGLAAISEIPLVIVNVQRGGPSTGLPTKTEQADLMQAMYCRNGEAPIPIIAAKSPSDCFHQTLEAVRIATKYMTPVILLTDGYIGQGSEPFRVPSLDELPQIDVKFRTEAESEYLPYARDEKTLAREWVKPGTPGLQNRIGGLEKDFLTGAVSHDPVNHQKMVDVRAAKVDGIADDIPELEIYGDQDGGDVLIVGWGSTYGSIKNSVDKYRAQGKSVSQAHFTHIYPFPKNTEEVLKKFRHVVVTEINAGQLNELLRAKFEVHTEQINKVQGLPFREHEIAEVIDTLI</sequence>
<dbReference type="InterPro" id="IPR002869">
    <property type="entry name" value="Pyrv_flavodox_OxRed_cen"/>
</dbReference>
<dbReference type="eggNOG" id="COG0674">
    <property type="taxonomic scope" value="Bacteria"/>
</dbReference>
<keyword evidence="1" id="KW-0560">Oxidoreductase</keyword>